<dbReference type="PROSITE" id="PS51456">
    <property type="entry name" value="MYOSIN_MOTOR"/>
    <property type="match status" value="1"/>
</dbReference>
<feature type="binding site" evidence="7">
    <location>
        <begin position="185"/>
        <end position="192"/>
    </location>
    <ligand>
        <name>ATP</name>
        <dbReference type="ChEBI" id="CHEBI:30616"/>
    </ligand>
</feature>
<keyword evidence="3 7" id="KW-0518">Myosin</keyword>
<keyword evidence="12" id="KW-1185">Reference proteome</keyword>
<dbReference type="InterPro" id="IPR036961">
    <property type="entry name" value="Kinesin_motor_dom_sf"/>
</dbReference>
<dbReference type="GO" id="GO:0000146">
    <property type="term" value="F:microfilament motor activity"/>
    <property type="evidence" value="ECO:0007669"/>
    <property type="project" value="TreeGrafter"/>
</dbReference>
<accession>A0A0V0QN30</accession>
<proteinExistence type="inferred from homology"/>
<comment type="caution">
    <text evidence="11">The sequence shown here is derived from an EMBL/GenBank/DDBJ whole genome shotgun (WGS) entry which is preliminary data.</text>
</comment>
<dbReference type="GO" id="GO:0005524">
    <property type="term" value="F:ATP binding"/>
    <property type="evidence" value="ECO:0007669"/>
    <property type="project" value="UniProtKB-UniRule"/>
</dbReference>
<dbReference type="Proteomes" id="UP000054937">
    <property type="component" value="Unassembled WGS sequence"/>
</dbReference>
<dbReference type="SUPFAM" id="SSF50985">
    <property type="entry name" value="RCC1/BLIP-II"/>
    <property type="match status" value="1"/>
</dbReference>
<dbReference type="Pfam" id="PF13540">
    <property type="entry name" value="RCC1_2"/>
    <property type="match status" value="1"/>
</dbReference>
<gene>
    <name evidence="11" type="ORF">PPERSA_02843</name>
</gene>
<dbReference type="Gene3D" id="1.20.5.190">
    <property type="match status" value="1"/>
</dbReference>
<keyword evidence="8" id="KW-0175">Coiled coil</keyword>
<dbReference type="PROSITE" id="PS50012">
    <property type="entry name" value="RCC1_3"/>
    <property type="match status" value="2"/>
</dbReference>
<feature type="region of interest" description="Actin-binding" evidence="7">
    <location>
        <begin position="651"/>
        <end position="673"/>
    </location>
</feature>
<protein>
    <submittedName>
        <fullName evidence="11">Regulator of chromosome condensation 1/beta-lactamase-inhibitor protein II</fullName>
    </submittedName>
</protein>
<dbReference type="SMART" id="SM00242">
    <property type="entry name" value="MYSc"/>
    <property type="match status" value="1"/>
</dbReference>
<dbReference type="FunCoup" id="A0A0V0QN30">
    <property type="interactions" value="5"/>
</dbReference>
<dbReference type="PROSITE" id="PS50096">
    <property type="entry name" value="IQ"/>
    <property type="match status" value="2"/>
</dbReference>
<dbReference type="PRINTS" id="PR00193">
    <property type="entry name" value="MYOSINHEAVY"/>
</dbReference>
<organism evidence="11 12">
    <name type="scientific">Pseudocohnilembus persalinus</name>
    <name type="common">Ciliate</name>
    <dbReference type="NCBI Taxonomy" id="266149"/>
    <lineage>
        <taxon>Eukaryota</taxon>
        <taxon>Sar</taxon>
        <taxon>Alveolata</taxon>
        <taxon>Ciliophora</taxon>
        <taxon>Intramacronucleata</taxon>
        <taxon>Oligohymenophorea</taxon>
        <taxon>Scuticociliatia</taxon>
        <taxon>Philasterida</taxon>
        <taxon>Pseudocohnilembidae</taxon>
        <taxon>Pseudocohnilembus</taxon>
    </lineage>
</organism>
<dbReference type="OMA" id="PDINFRQ"/>
<sequence length="1995" mass="235988">MSKNQQWLQEGQQCWVEKVSAIITQNPQTKQFSKDEKEEIFQKAKILQVTTFSIKCQLEVDQSIQDVAPKRVFQRAPPESQNDHSDLVNMEYLNDAEVLVNLKNRFLQNKFQSYIGPTLLVINPFKKFENLYSQETLRKYYKEIIQSGQNSLAYKDLEPHVYALTAECYRQLFENEKNQAIVISGESGAGKTVNTKHAMKFLTEITNFLHPDYSSVNQQNQLGLQNIQGGQPNGIEKRILSCNPVLEALGNAKTVMNDNSSRFGKYVTLIVEKKSKKIIGAKIISYLLEKSRIIKQGEGERGFHIFYHLIYGASEQFLQQYQLPKLIKNKPEYFNYLKNSKCFQVDSIDDVQLFQEFNEALKILNVPQDFLWSVVSAILQLGNIEFEELDEGNQEQGCQVKQIKTLETICSLLQIDQQNFLKAMTFKRRKIPRKDDTFSPFNRQNCEIMKDTIARDLYYQMFLYIIEILNKTLLPQVQDDFQNMSKYHSIGLLDIYGFEVNYCHQEEVVFQMEGLEDYLTTLNFQDNQEIIEILNSGVFSQLDENCKIVSNDQKLHNQLKEKFKTNKIIKFSKFSGNTNFTIMHTATDVQYDMEGFIEKNKDKVEDLILECLASSKNQYLSQIYVNILEQQEQQANSRQPKFSSTKFRKEMDNLMNELLSCDVHFIRCIKPNDQKLSETWFESMCLNQIRYSMLMDNHPSYTELENNPQADFKLLTIDIFKEHFPQFQDDMRLYGKSKVFMRQEVINQIEQVFQEKMIKIKIYVKKFISSYQRARQMRIYRCCLNCINRCKRLYKIRQYIRYFQEFKKSTTKIQLWWKKVLKEKRRKFLRDSVFLIQNLIKTQQKMNEHYIKLLAIRFIQLKWRESLQKLRKKKYNHMQSLIQNISFEVAWLFVQNKNAIIIQRYARGYITRKIYYKYVKRIKKVGRIIKENKAAVIIQENVRRFLVQQRYRRVHRAAAYIQGFFRTMWLSHIFQKLRQNLSDVYESGWVEQFQAIFKENYDKLNHLQYLSVGETHTVTVSLTGKIHTFGQNDYGQLGLYFNQNLDEYNEEQLKINGNNLLSTNQLKFQNNLFGNTDVYNTSVFTSQKSRNEFLNKKNYNQNNEIQISDNFMDYMNDKQYKIPKIYQITPNLQQNRPIQITSGKNHSLLLDATGNLYSWGSININQLGNQNQEAQNNGNNFLKINLNKVAGNQKVKFIKSEGERNFVVTEGGELFAWPWQQYGKKYQNPFQIIIPKINIQFLDCGYNFTILQATNGVLYSFGDNRYGQLGLGHTEFIEQPTPIDFLKNVGEKIVSLGCGQAHTIVASSLGKIYTFGWGQYGQLGHNNLFSELLPKQVLGIQGKFAAREKALQVVAGYRASYVLTQSRKIHFFGTNGRSQIQSNPVQIQVENISDNLASSLYEIVKINCTWSRHLSVFYCTFANTGDVFKKQQLIKQKVLNKLSQTWIRESVNNGIKKRINQILLVQFYEQQMKFYNFKNFIVDPPFIESCGNYLSEKNMKMPVKSQTNIQFESKQFYNELLKEKKEVEFQQKLLENTIYRKNQILQKQQDQISHKSKSPQFSQNYDTKSKSYIEKSRSSKSPKIQIKNQNNYVQNTKQEQIQDGFEFETFRQNYKQDQETDFDTTSFQNKQSQNEINNIIKNIDMDFTQQQQFLPNFTIVQNQDINKLSHNFMNKHKKFQNDQGLNQNNQISEKNQLQQEQEYQQQKENYMKKTNQSSKTSLLSQVSLFDPSRLVKIQEIKKRIQEIQSLSKENWTQEDFEFIQMSSNFNIEEIERQELEKQRLFESSLQIKENQKQFYNNNNDCNPQLNNNNDYKESNVFQNQYQNEQNRQNQDLHNSLIQKQNENYVYNKIHNHDQLQNQHNFQQQIIQQNSGVQNTTKSSQINDSHQYHNDYNNNIDNSNIHNINQNNNSSKEIQQQFQNQNYAKKSQTLERQQQQLKSKNSKEQYRFKLKQIKEKVQLLQQIPQSDWTENDKEFMELVNNPQIQKQINNLN</sequence>
<feature type="repeat" description="RCC1" evidence="6">
    <location>
        <begin position="1310"/>
        <end position="1366"/>
    </location>
</feature>
<dbReference type="GO" id="GO:0016020">
    <property type="term" value="C:membrane"/>
    <property type="evidence" value="ECO:0007669"/>
    <property type="project" value="TreeGrafter"/>
</dbReference>
<dbReference type="Gene3D" id="3.40.850.10">
    <property type="entry name" value="Kinesin motor domain"/>
    <property type="match status" value="1"/>
</dbReference>
<dbReference type="InterPro" id="IPR000048">
    <property type="entry name" value="IQ_motif_EF-hand-BS"/>
</dbReference>
<evidence type="ECO:0000259" key="10">
    <source>
        <dbReference type="PROSITE" id="PS51456"/>
    </source>
</evidence>
<keyword evidence="4 7" id="KW-0505">Motor protein</keyword>
<dbReference type="Pfam" id="PF00612">
    <property type="entry name" value="IQ"/>
    <property type="match status" value="2"/>
</dbReference>
<reference evidence="11 12" key="1">
    <citation type="journal article" date="2015" name="Sci. Rep.">
        <title>Genome of the facultative scuticociliatosis pathogen Pseudocohnilembus persalinus provides insight into its virulence through horizontal gene transfer.</title>
        <authorList>
            <person name="Xiong J."/>
            <person name="Wang G."/>
            <person name="Cheng J."/>
            <person name="Tian M."/>
            <person name="Pan X."/>
            <person name="Warren A."/>
            <person name="Jiang C."/>
            <person name="Yuan D."/>
            <person name="Miao W."/>
        </authorList>
    </citation>
    <scope>NUCLEOTIDE SEQUENCE [LARGE SCALE GENOMIC DNA]</scope>
    <source>
        <strain evidence="11">36N120E</strain>
    </source>
</reference>
<evidence type="ECO:0000256" key="4">
    <source>
        <dbReference type="ARBA" id="ARBA00023175"/>
    </source>
</evidence>
<feature type="repeat" description="RCC1" evidence="6">
    <location>
        <begin position="1256"/>
        <end position="1309"/>
    </location>
</feature>
<evidence type="ECO:0000256" key="3">
    <source>
        <dbReference type="ARBA" id="ARBA00023123"/>
    </source>
</evidence>
<comment type="similarity">
    <text evidence="7">Belongs to the TRAFAC class myosin-kinesin ATPase superfamily. Myosin family.</text>
</comment>
<dbReference type="Pfam" id="PF00415">
    <property type="entry name" value="RCC1"/>
    <property type="match status" value="2"/>
</dbReference>
<dbReference type="FunFam" id="1.10.10.820:FF:000001">
    <property type="entry name" value="Myosin heavy chain"/>
    <property type="match status" value="1"/>
</dbReference>
<name>A0A0V0QN30_PSEPJ</name>
<feature type="domain" description="Myosin motor" evidence="10">
    <location>
        <begin position="82"/>
        <end position="697"/>
    </location>
</feature>
<evidence type="ECO:0000256" key="8">
    <source>
        <dbReference type="SAM" id="Coils"/>
    </source>
</evidence>
<dbReference type="OrthoDB" id="312459at2759"/>
<dbReference type="PROSITE" id="PS00626">
    <property type="entry name" value="RCC1_2"/>
    <property type="match status" value="1"/>
</dbReference>
<evidence type="ECO:0000256" key="6">
    <source>
        <dbReference type="PROSITE-ProRule" id="PRU00235"/>
    </source>
</evidence>
<dbReference type="Gene3D" id="1.20.58.530">
    <property type="match status" value="1"/>
</dbReference>
<dbReference type="PANTHER" id="PTHR13140:SF706">
    <property type="entry name" value="DILUTE CLASS UNCONVENTIONAL MYOSIN, ISOFORM C"/>
    <property type="match status" value="1"/>
</dbReference>
<evidence type="ECO:0000256" key="1">
    <source>
        <dbReference type="ARBA" id="ARBA00022741"/>
    </source>
</evidence>
<dbReference type="SUPFAM" id="SSF52540">
    <property type="entry name" value="P-loop containing nucleoside triphosphate hydrolases"/>
    <property type="match status" value="1"/>
</dbReference>
<dbReference type="CDD" id="cd23767">
    <property type="entry name" value="IQCD"/>
    <property type="match status" value="1"/>
</dbReference>
<evidence type="ECO:0000256" key="5">
    <source>
        <dbReference type="ARBA" id="ARBA00023203"/>
    </source>
</evidence>
<dbReference type="Gene3D" id="1.20.120.720">
    <property type="entry name" value="Myosin VI head, motor domain, U50 subdomain"/>
    <property type="match status" value="1"/>
</dbReference>
<dbReference type="Pfam" id="PF00063">
    <property type="entry name" value="Myosin_head"/>
    <property type="match status" value="1"/>
</dbReference>
<evidence type="ECO:0000313" key="12">
    <source>
        <dbReference type="Proteomes" id="UP000054937"/>
    </source>
</evidence>
<keyword evidence="2 7" id="KW-0067">ATP-binding</keyword>
<evidence type="ECO:0000256" key="7">
    <source>
        <dbReference type="PROSITE-ProRule" id="PRU00782"/>
    </source>
</evidence>
<dbReference type="GO" id="GO:0016459">
    <property type="term" value="C:myosin complex"/>
    <property type="evidence" value="ECO:0007669"/>
    <property type="project" value="UniProtKB-KW"/>
</dbReference>
<feature type="compositionally biased region" description="Basic and acidic residues" evidence="9">
    <location>
        <begin position="1567"/>
        <end position="1577"/>
    </location>
</feature>
<dbReference type="PANTHER" id="PTHR13140">
    <property type="entry name" value="MYOSIN"/>
    <property type="match status" value="1"/>
</dbReference>
<dbReference type="SMART" id="SM00015">
    <property type="entry name" value="IQ"/>
    <property type="match status" value="3"/>
</dbReference>
<dbReference type="EMBL" id="LDAU01000131">
    <property type="protein sequence ID" value="KRX03464.1"/>
    <property type="molecule type" value="Genomic_DNA"/>
</dbReference>
<dbReference type="InterPro" id="IPR001609">
    <property type="entry name" value="Myosin_head_motor_dom-like"/>
</dbReference>
<evidence type="ECO:0000256" key="9">
    <source>
        <dbReference type="SAM" id="MobiDB-lite"/>
    </source>
</evidence>
<feature type="coiled-coil region" evidence="8">
    <location>
        <begin position="1923"/>
        <end position="1966"/>
    </location>
</feature>
<keyword evidence="1 7" id="KW-0547">Nucleotide-binding</keyword>
<dbReference type="InterPro" id="IPR009091">
    <property type="entry name" value="RCC1/BLIP-II"/>
</dbReference>
<dbReference type="InterPro" id="IPR027417">
    <property type="entry name" value="P-loop_NTPase"/>
</dbReference>
<dbReference type="Gene3D" id="2.130.10.30">
    <property type="entry name" value="Regulator of chromosome condensation 1/beta-lactamase-inhibitor protein II"/>
    <property type="match status" value="2"/>
</dbReference>
<dbReference type="GO" id="GO:0007015">
    <property type="term" value="P:actin filament organization"/>
    <property type="evidence" value="ECO:0007669"/>
    <property type="project" value="TreeGrafter"/>
</dbReference>
<dbReference type="InParanoid" id="A0A0V0QN30"/>
<keyword evidence="5 7" id="KW-0009">Actin-binding</keyword>
<dbReference type="Gene3D" id="1.10.10.820">
    <property type="match status" value="1"/>
</dbReference>
<dbReference type="GO" id="GO:0005737">
    <property type="term" value="C:cytoplasm"/>
    <property type="evidence" value="ECO:0007669"/>
    <property type="project" value="TreeGrafter"/>
</dbReference>
<dbReference type="InterPro" id="IPR000408">
    <property type="entry name" value="Reg_chr_condens"/>
</dbReference>
<evidence type="ECO:0000313" key="11">
    <source>
        <dbReference type="EMBL" id="KRX03464.1"/>
    </source>
</evidence>
<evidence type="ECO:0000256" key="2">
    <source>
        <dbReference type="ARBA" id="ARBA00022840"/>
    </source>
</evidence>
<feature type="region of interest" description="Disordered" evidence="9">
    <location>
        <begin position="1548"/>
        <end position="1583"/>
    </location>
</feature>
<dbReference type="GO" id="GO:0051015">
    <property type="term" value="F:actin filament binding"/>
    <property type="evidence" value="ECO:0007669"/>
    <property type="project" value="TreeGrafter"/>
</dbReference>